<dbReference type="InterPro" id="IPR023476">
    <property type="entry name" value="Pep_tRNA_hydro_II_dom_sf"/>
</dbReference>
<name>A0ABU0H9N3_9HYPH</name>
<evidence type="ECO:0008006" key="3">
    <source>
        <dbReference type="Google" id="ProtNLM"/>
    </source>
</evidence>
<organism evidence="1 2">
    <name type="scientific">Kaistia dalseonensis</name>
    <dbReference type="NCBI Taxonomy" id="410840"/>
    <lineage>
        <taxon>Bacteria</taxon>
        <taxon>Pseudomonadati</taxon>
        <taxon>Pseudomonadota</taxon>
        <taxon>Alphaproteobacteria</taxon>
        <taxon>Hyphomicrobiales</taxon>
        <taxon>Kaistiaceae</taxon>
        <taxon>Kaistia</taxon>
    </lineage>
</organism>
<dbReference type="SUPFAM" id="SSF102462">
    <property type="entry name" value="Peptidyl-tRNA hydrolase II"/>
    <property type="match status" value="1"/>
</dbReference>
<dbReference type="Pfam" id="PF09391">
    <property type="entry name" value="DUF2000"/>
    <property type="match status" value="1"/>
</dbReference>
<protein>
    <recommendedName>
        <fullName evidence="3">DUF2000 domain-containing protein</fullName>
    </recommendedName>
</protein>
<accession>A0ABU0H9N3</accession>
<dbReference type="Gene3D" id="3.40.1490.10">
    <property type="entry name" value="Bit1"/>
    <property type="match status" value="1"/>
</dbReference>
<comment type="caution">
    <text evidence="1">The sequence shown here is derived from an EMBL/GenBank/DDBJ whole genome shotgun (WGS) entry which is preliminary data.</text>
</comment>
<dbReference type="EMBL" id="JAUSVO010000004">
    <property type="protein sequence ID" value="MDQ0439029.1"/>
    <property type="molecule type" value="Genomic_DNA"/>
</dbReference>
<sequence>MIYTTKTAIIILHDLLAWQKVNITAFLSGGLVHAFPGMIGEPYVDGSGRPYTALIREPIFVYGADEATIRRTYERAVSRELRFPIYTRELFATTNDADNRASVAATPSDALDLVGLGLHGERKIVDKVVNGLKLLG</sequence>
<dbReference type="InterPro" id="IPR018988">
    <property type="entry name" value="DUF2000"/>
</dbReference>
<proteinExistence type="predicted"/>
<keyword evidence="2" id="KW-1185">Reference proteome</keyword>
<reference evidence="1 2" key="1">
    <citation type="submission" date="2023-07" db="EMBL/GenBank/DDBJ databases">
        <title>Genomic Encyclopedia of Type Strains, Phase IV (KMG-IV): sequencing the most valuable type-strain genomes for metagenomic binning, comparative biology and taxonomic classification.</title>
        <authorList>
            <person name="Goeker M."/>
        </authorList>
    </citation>
    <scope>NUCLEOTIDE SEQUENCE [LARGE SCALE GENOMIC DNA]</scope>
    <source>
        <strain evidence="1 2">B6-8</strain>
    </source>
</reference>
<evidence type="ECO:0000313" key="1">
    <source>
        <dbReference type="EMBL" id="MDQ0439029.1"/>
    </source>
</evidence>
<gene>
    <name evidence="1" type="ORF">QO014_003424</name>
</gene>
<evidence type="ECO:0000313" key="2">
    <source>
        <dbReference type="Proteomes" id="UP001241603"/>
    </source>
</evidence>
<dbReference type="RefSeq" id="WP_266349898.1">
    <property type="nucleotide sequence ID" value="NZ_JAPKNG010000004.1"/>
</dbReference>
<dbReference type="Proteomes" id="UP001241603">
    <property type="component" value="Unassembled WGS sequence"/>
</dbReference>